<dbReference type="InterPro" id="IPR002083">
    <property type="entry name" value="MATH/TRAF_dom"/>
</dbReference>
<dbReference type="PROSITE" id="PS50144">
    <property type="entry name" value="MATH"/>
    <property type="match status" value="1"/>
</dbReference>
<evidence type="ECO:0000313" key="6">
    <source>
        <dbReference type="EMBL" id="VYS59030.1"/>
    </source>
</evidence>
<feature type="domain" description="MATH" evidence="3">
    <location>
        <begin position="6"/>
        <end position="132"/>
    </location>
</feature>
<reference evidence="5" key="2">
    <citation type="submission" date="2016-03" db="EMBL/GenBank/DDBJ databases">
        <title>Full-length assembly of Arabidopsis thaliana Ler reveals the complement of translocations and inversions.</title>
        <authorList>
            <person name="Zapata L."/>
            <person name="Schneeberger K."/>
            <person name="Ossowski S."/>
        </authorList>
    </citation>
    <scope>NUCLEOTIDE SEQUENCE [LARGE SCALE GENOMIC DNA]</scope>
    <source>
        <tissue evidence="5">Leaf</tissue>
    </source>
</reference>
<dbReference type="PANTHER" id="PTHR46236">
    <property type="entry name" value="TRAF-LIKE SUPERFAMILY PROTEIN"/>
    <property type="match status" value="1"/>
</dbReference>
<evidence type="ECO:0000313" key="5">
    <source>
        <dbReference type="EMBL" id="OAP06752.1"/>
    </source>
</evidence>
<organism evidence="5 7">
    <name type="scientific">Arabidopsis thaliana</name>
    <name type="common">Mouse-ear cress</name>
    <dbReference type="NCBI Taxonomy" id="3702"/>
    <lineage>
        <taxon>Eukaryota</taxon>
        <taxon>Viridiplantae</taxon>
        <taxon>Streptophyta</taxon>
        <taxon>Embryophyta</taxon>
        <taxon>Tracheophyta</taxon>
        <taxon>Spermatophyta</taxon>
        <taxon>Magnoliopsida</taxon>
        <taxon>eudicotyledons</taxon>
        <taxon>Gunneridae</taxon>
        <taxon>Pentapetalae</taxon>
        <taxon>rosids</taxon>
        <taxon>malvids</taxon>
        <taxon>Brassicales</taxon>
        <taxon>Brassicaceae</taxon>
        <taxon>Camelineae</taxon>
        <taxon>Arabidopsis</taxon>
    </lineage>
</organism>
<gene>
    <name evidence="5" type="ordered locus">AXX17_At3g32500</name>
    <name evidence="6" type="ORF">AN1_LOCUS14472</name>
    <name evidence="4" type="ORF">C24_LOCUS14318</name>
</gene>
<evidence type="ECO:0000256" key="2">
    <source>
        <dbReference type="SAM" id="Coils"/>
    </source>
</evidence>
<dbReference type="Proteomes" id="UP000426265">
    <property type="component" value="Unassembled WGS sequence"/>
</dbReference>
<dbReference type="Pfam" id="PF05278">
    <property type="entry name" value="PEARLI-4"/>
    <property type="match status" value="1"/>
</dbReference>
<evidence type="ECO:0000313" key="7">
    <source>
        <dbReference type="Proteomes" id="UP000078284"/>
    </source>
</evidence>
<dbReference type="EMBL" id="CACSHJ010000089">
    <property type="protein sequence ID" value="CAA0384125.1"/>
    <property type="molecule type" value="Genomic_DNA"/>
</dbReference>
<evidence type="ECO:0000313" key="9">
    <source>
        <dbReference type="Proteomes" id="UP000434276"/>
    </source>
</evidence>
<dbReference type="InterPro" id="IPR050804">
    <property type="entry name" value="MCC"/>
</dbReference>
<dbReference type="PANTHER" id="PTHR46236:SF11">
    <property type="entry name" value="TRAF-LIKE SUPERFAMILY PROTEIN"/>
    <property type="match status" value="1"/>
</dbReference>
<reference evidence="7" key="1">
    <citation type="journal article" date="2016" name="Proc. Natl. Acad. Sci. U.S.A.">
        <title>Chromosome-level assembly of Arabidopsis thaliana Ler reveals the extent of translocation and inversion polymorphisms.</title>
        <authorList>
            <person name="Zapata L."/>
            <person name="Ding J."/>
            <person name="Willing E.M."/>
            <person name="Hartwig B."/>
            <person name="Bezdan D."/>
            <person name="Jiao W.B."/>
            <person name="Patel V."/>
            <person name="Velikkakam James G."/>
            <person name="Koornneef M."/>
            <person name="Ossowski S."/>
            <person name="Schneeberger K."/>
        </authorList>
    </citation>
    <scope>NUCLEOTIDE SEQUENCE [LARGE SCALE GENOMIC DNA]</scope>
    <source>
        <strain evidence="7">cv. Landsberg erecta</strain>
    </source>
</reference>
<sequence>MGNLDDNKFTWVIKNVPTLNSDMLFSNYFVIGGCSWRVVAHSKENNFKESLSLTLIVAEDSAQKMGCGWSRYAKISFTLVNQISEILSQRIETMFDQKSSVFSSETMFSIGKFDEHFAGFIVNGEIKIVVEFLEIIDKLVLSKESNPPFKKTKLNNDGEVSKDLIREVPVIMESIVVNGFHVLPSQVEFLKRIFEKHPDVAKEFRPTNRIVKTAYMNVLLSLIETLRQSPREISMNDLVGACGLLRSMKEAGFQLDWLEKKLNEVLEKKEKEEAYETRMREIQEEMKDLKAKVLDVGAPLRLDDVV</sequence>
<evidence type="ECO:0000256" key="1">
    <source>
        <dbReference type="ARBA" id="ARBA00023054"/>
    </source>
</evidence>
<proteinExistence type="predicted"/>
<protein>
    <recommendedName>
        <fullName evidence="3">MATH domain-containing protein</fullName>
    </recommendedName>
</protein>
<dbReference type="EMBL" id="CACRSJ010000106">
    <property type="protein sequence ID" value="VYS59030.1"/>
    <property type="molecule type" value="Genomic_DNA"/>
</dbReference>
<dbReference type="Proteomes" id="UP000434276">
    <property type="component" value="Unassembled WGS sequence"/>
</dbReference>
<dbReference type="Pfam" id="PF22486">
    <property type="entry name" value="MATH_2"/>
    <property type="match status" value="1"/>
</dbReference>
<evidence type="ECO:0000313" key="4">
    <source>
        <dbReference type="EMBL" id="CAA0384125.1"/>
    </source>
</evidence>
<reference evidence="4 9" key="3">
    <citation type="submission" date="2019-12" db="EMBL/GenBank/DDBJ databases">
        <authorList>
            <person name="Jiao W.-B."/>
            <person name="Schneeberger K."/>
        </authorList>
    </citation>
    <scope>NUCLEOTIDE SEQUENCE [LARGE SCALE GENOMIC DNA]</scope>
    <source>
        <strain evidence="8">cv. An-1</strain>
        <strain evidence="9">cv. C24</strain>
    </source>
</reference>
<name>A0A178VPF5_ARATH</name>
<dbReference type="InterPro" id="IPR008974">
    <property type="entry name" value="TRAF-like"/>
</dbReference>
<dbReference type="CDD" id="cd00121">
    <property type="entry name" value="MATH"/>
    <property type="match status" value="1"/>
</dbReference>
<feature type="coiled-coil region" evidence="2">
    <location>
        <begin position="255"/>
        <end position="292"/>
    </location>
</feature>
<dbReference type="AlphaFoldDB" id="A0A178VPF5"/>
<keyword evidence="1 2" id="KW-0175">Coiled coil</keyword>
<accession>A0A5S9XH44</accession>
<dbReference type="InterPro" id="IPR007942">
    <property type="entry name" value="PLipase-like"/>
</dbReference>
<dbReference type="EMBL" id="LUHQ01000003">
    <property type="protein sequence ID" value="OAP06752.1"/>
    <property type="molecule type" value="Genomic_DNA"/>
</dbReference>
<dbReference type="Gene3D" id="2.60.210.10">
    <property type="entry name" value="Apoptosis, Tumor Necrosis Factor Receptor Associated Protein 2, Chain A"/>
    <property type="match status" value="1"/>
</dbReference>
<dbReference type="OrthoDB" id="1079920at2759"/>
<accession>A0A178VPF5</accession>
<dbReference type="Proteomes" id="UP000078284">
    <property type="component" value="Chromosome 3"/>
</dbReference>
<dbReference type="ExpressionAtlas" id="A0A178VPF5">
    <property type="expression patterns" value="baseline and differential"/>
</dbReference>
<evidence type="ECO:0000259" key="3">
    <source>
        <dbReference type="PROSITE" id="PS50144"/>
    </source>
</evidence>
<dbReference type="SUPFAM" id="SSF49599">
    <property type="entry name" value="TRAF domain-like"/>
    <property type="match status" value="1"/>
</dbReference>
<evidence type="ECO:0000313" key="8">
    <source>
        <dbReference type="Proteomes" id="UP000426265"/>
    </source>
</evidence>